<evidence type="ECO:0000313" key="7">
    <source>
        <dbReference type="Proteomes" id="UP000576082"/>
    </source>
</evidence>
<evidence type="ECO:0000256" key="2">
    <source>
        <dbReference type="SAM" id="SignalP"/>
    </source>
</evidence>
<organism evidence="6 7">
    <name type="scientific">Flammeovirga aprica JL-4</name>
    <dbReference type="NCBI Taxonomy" id="694437"/>
    <lineage>
        <taxon>Bacteria</taxon>
        <taxon>Pseudomonadati</taxon>
        <taxon>Bacteroidota</taxon>
        <taxon>Cytophagia</taxon>
        <taxon>Cytophagales</taxon>
        <taxon>Flammeovirgaceae</taxon>
        <taxon>Flammeovirga</taxon>
    </lineage>
</organism>
<evidence type="ECO:0000256" key="1">
    <source>
        <dbReference type="ARBA" id="ARBA00022801"/>
    </source>
</evidence>
<evidence type="ECO:0000313" key="6">
    <source>
        <dbReference type="EMBL" id="NME66751.1"/>
    </source>
</evidence>
<feature type="domain" description="Immunoglobulin" evidence="5">
    <location>
        <begin position="924"/>
        <end position="1004"/>
    </location>
</feature>
<feature type="domain" description="Immunoglobulin" evidence="5">
    <location>
        <begin position="1449"/>
        <end position="1527"/>
    </location>
</feature>
<dbReference type="SUPFAM" id="SSF49478">
    <property type="entry name" value="Cna protein B-type domain"/>
    <property type="match status" value="1"/>
</dbReference>
<feature type="domain" description="Fibronectin type-III" evidence="3">
    <location>
        <begin position="756"/>
        <end position="821"/>
    </location>
</feature>
<feature type="chain" id="PRO_5031407567" evidence="2">
    <location>
        <begin position="27"/>
        <end position="1615"/>
    </location>
</feature>
<dbReference type="GO" id="GO:0016798">
    <property type="term" value="F:hydrolase activity, acting on glycosyl bonds"/>
    <property type="evidence" value="ECO:0007669"/>
    <property type="project" value="InterPro"/>
</dbReference>
<reference evidence="6 7" key="1">
    <citation type="submission" date="2020-04" db="EMBL/GenBank/DDBJ databases">
        <title>Flammeovirga sp. SR4, a novel species isolated from seawater.</title>
        <authorList>
            <person name="Wang X."/>
        </authorList>
    </citation>
    <scope>NUCLEOTIDE SEQUENCE [LARGE SCALE GENOMIC DNA]</scope>
    <source>
        <strain evidence="6 7">ATCC 23126</strain>
    </source>
</reference>
<feature type="domain" description="Immunoglobulin" evidence="5">
    <location>
        <begin position="836"/>
        <end position="914"/>
    </location>
</feature>
<keyword evidence="7" id="KW-1185">Reference proteome</keyword>
<dbReference type="Pfam" id="PF02018">
    <property type="entry name" value="CBM_4_9"/>
    <property type="match status" value="1"/>
</dbReference>
<feature type="domain" description="PKD/Chitinase" evidence="4">
    <location>
        <begin position="1184"/>
        <end position="1269"/>
    </location>
</feature>
<feature type="domain" description="Fibronectin type-III" evidence="3">
    <location>
        <begin position="1368"/>
        <end position="1431"/>
    </location>
</feature>
<keyword evidence="2" id="KW-0732">Signal</keyword>
<dbReference type="PANTHER" id="PTHR46182">
    <property type="entry name" value="FI19480P1"/>
    <property type="match status" value="1"/>
</dbReference>
<keyword evidence="1" id="KW-0378">Hydrolase</keyword>
<dbReference type="GO" id="GO:0016020">
    <property type="term" value="C:membrane"/>
    <property type="evidence" value="ECO:0007669"/>
    <property type="project" value="TreeGrafter"/>
</dbReference>
<dbReference type="RefSeq" id="WP_169654536.1">
    <property type="nucleotide sequence ID" value="NZ_JABANE010000004.1"/>
</dbReference>
<feature type="domain" description="Immunoglobulin" evidence="5">
    <location>
        <begin position="1275"/>
        <end position="1353"/>
    </location>
</feature>
<dbReference type="GO" id="GO:0031410">
    <property type="term" value="C:cytoplasmic vesicle"/>
    <property type="evidence" value="ECO:0007669"/>
    <property type="project" value="TreeGrafter"/>
</dbReference>
<dbReference type="InterPro" id="IPR013783">
    <property type="entry name" value="Ig-like_fold"/>
</dbReference>
<dbReference type="InterPro" id="IPR041033">
    <property type="entry name" value="SpaA_PFL_dom_1"/>
</dbReference>
<dbReference type="InterPro" id="IPR029865">
    <property type="entry name" value="KIAA0319-like"/>
</dbReference>
<feature type="domain" description="PKD/Chitinase" evidence="4">
    <location>
        <begin position="479"/>
        <end position="567"/>
    </location>
</feature>
<dbReference type="InterPro" id="IPR008979">
    <property type="entry name" value="Galactose-bd-like_sf"/>
</dbReference>
<dbReference type="SUPFAM" id="SSF49299">
    <property type="entry name" value="PKD domain"/>
    <property type="match status" value="1"/>
</dbReference>
<dbReference type="InterPro" id="IPR008969">
    <property type="entry name" value="CarboxyPept-like_regulatory"/>
</dbReference>
<feature type="domain" description="Fibronectin type-III" evidence="3">
    <location>
        <begin position="843"/>
        <end position="903"/>
    </location>
</feature>
<dbReference type="InterPro" id="IPR022409">
    <property type="entry name" value="PKD/Chitinase_dom"/>
</dbReference>
<feature type="domain" description="Fibronectin type-III" evidence="3">
    <location>
        <begin position="1195"/>
        <end position="1258"/>
    </location>
</feature>
<dbReference type="SUPFAM" id="SSF49785">
    <property type="entry name" value="Galactose-binding domain-like"/>
    <property type="match status" value="1"/>
</dbReference>
<dbReference type="SUPFAM" id="SSF49464">
    <property type="entry name" value="Carboxypeptidase regulatory domain-like"/>
    <property type="match status" value="1"/>
</dbReference>
<name>A0A7X9RS90_9BACT</name>
<dbReference type="EMBL" id="JABANE010000004">
    <property type="protein sequence ID" value="NME66751.1"/>
    <property type="molecule type" value="Genomic_DNA"/>
</dbReference>
<dbReference type="InterPro" id="IPR035986">
    <property type="entry name" value="PKD_dom_sf"/>
</dbReference>
<proteinExistence type="predicted"/>
<feature type="signal peptide" evidence="2">
    <location>
        <begin position="1"/>
        <end position="26"/>
    </location>
</feature>
<dbReference type="InterPro" id="IPR003599">
    <property type="entry name" value="Ig_sub"/>
</dbReference>
<dbReference type="Gene3D" id="2.160.20.110">
    <property type="match status" value="1"/>
</dbReference>
<dbReference type="NCBIfam" id="TIGR04183">
    <property type="entry name" value="Por_Secre_tail"/>
    <property type="match status" value="1"/>
</dbReference>
<dbReference type="SMART" id="SM00409">
    <property type="entry name" value="IG"/>
    <property type="match status" value="4"/>
</dbReference>
<dbReference type="Pfam" id="PF18962">
    <property type="entry name" value="Por_Secre_tail"/>
    <property type="match status" value="1"/>
</dbReference>
<protein>
    <submittedName>
        <fullName evidence="6">T9SS type A sorting domain-containing protein</fullName>
    </submittedName>
</protein>
<dbReference type="Pfam" id="PF17802">
    <property type="entry name" value="SpaA"/>
    <property type="match status" value="1"/>
</dbReference>
<comment type="caution">
    <text evidence="6">The sequence shown here is derived from an EMBL/GenBank/DDBJ whole genome shotgun (WGS) entry which is preliminary data.</text>
</comment>
<dbReference type="PANTHER" id="PTHR46182:SF2">
    <property type="entry name" value="FI19480P1"/>
    <property type="match status" value="1"/>
</dbReference>
<feature type="domain" description="PKD/Chitinase" evidence="4">
    <location>
        <begin position="914"/>
        <end position="1008"/>
    </location>
</feature>
<dbReference type="SMART" id="SM00060">
    <property type="entry name" value="FN3"/>
    <property type="match status" value="5"/>
</dbReference>
<evidence type="ECO:0000259" key="4">
    <source>
        <dbReference type="SMART" id="SM00089"/>
    </source>
</evidence>
<feature type="domain" description="Fibronectin type-III" evidence="3">
    <location>
        <begin position="1282"/>
        <end position="1344"/>
    </location>
</feature>
<evidence type="ECO:0000259" key="3">
    <source>
        <dbReference type="SMART" id="SM00060"/>
    </source>
</evidence>
<dbReference type="Gene3D" id="2.60.40.1120">
    <property type="entry name" value="Carboxypeptidase-like, regulatory domain"/>
    <property type="match status" value="1"/>
</dbReference>
<evidence type="ECO:0000259" key="5">
    <source>
        <dbReference type="SMART" id="SM00409"/>
    </source>
</evidence>
<dbReference type="Gene3D" id="2.60.40.10">
    <property type="entry name" value="Immunoglobulins"/>
    <property type="match status" value="8"/>
</dbReference>
<dbReference type="Pfam" id="PF22352">
    <property type="entry name" value="K319L-like_PKD"/>
    <property type="match status" value="2"/>
</dbReference>
<sequence length="1615" mass="174328">MKYFYSLHTLMCWSVLFLCFLGNTHAQTFTGTGTGTAEDPFLIETNADLIKLSASYDSWDLYYKLTADLDMDGETFHPIGYKRTAGDRAFTGTFDGNFHTITNLTVTLNPEQDAIGLGFIGFGNSATVEKLGLINPVIGVDKGVGRVAVFVGFAQNTTIADRCFVLGGKINANGGAGAMFGRFDGNSITNCITDITLVSNNWATGGIAGDLRYMYPNTALSQSINLSDMRALVPDSDVSAAENINFAGLYALKTSGNFNTNTNVNVLTSLQMTDQSNFPELDFSADGAWEMRENSYPVLKGFAPEAFASIKQYPGIPLIVTSDGATPVEGATITINDINYTTDAEGKVSGLLDDGTYSYSITADGFKVYNGEFEINDNTESSTITLITEGVTTYSATFTVKNDKNEVVEGAEFRLYIADGYDQTETTDSNGQVTFDQLVGATYQYSINKTLHLETASEVLVDQEINQEVTLVIDNKKPVAMVNTGRSIESGQVVYLNGSASYDANGDELSYKWTAPEGITLENENNAITTFTVPVVNVDTPLTFSLVVNDGVNDSDAASVTFMAKNKIIYGKNLLTNGSFEEALTVGWSGLDIYTVSEEVASDAKGTQSLKIESKGQFDNIQTHPDNFIELEVGKSYKFSGKFRVDQMNTSVYNLRLMPHDDWKDADNTKFSITRGDLSWGDIHPTINEWVSFEKTLVIDETFKAGVVKGDKVLGRMYIQSSGNTMDELLYLDDLSLEVADFPMDLTAGENQTVLPGTVVDLKAMHGSSNGFTYAWSAPEGITLTSTDQMSTSFTAPNEITEVTELDFTVTATTGNLSFQSTVKVTVLESIQASAGDDQTVDARAVVTLDASATSPSTAMITWTAPEGIELSSLTEKMPTFTAPDVTEVTTYTFTVTAKIGEREATDEVVITVEPDLTPVANAGENQMVFKGDLVTLDASLSESKTQNALTYNWTAPEGITLSDANAAMPTFTAPEVEETTTYTFKLTVTDGENTSPETTVTVTVQKVKLRGKEIIVNGGFEEELTVGWAGIENYTRSDVVSGDSKGTKSMLVEEEVKIDALQTSSDSYFDLTIGKTYTLSGRVKADRMGADVFNIRIMPVDEWADSYKVSIGNTNINWGDFQIVIGEWIYFEKEILINEEYTAEAVNNGDKVSSRLFFQSPKDIATTVYFDDISLVESDIEFALNAGDDVTIQSGGSVELTASQNSSEEFTYTWSAPEGITLSATEGITTTVTATEELTAVKEYIITLTAQNNDFISTDEVKVTVTPQIKVNAGENQEVKTGTTVTLDASATTPADVTLEWTAPEGITLSDITSAMPTFTAPAVSEETTYTFTLKASYMDNEATSEVNVMVYPQLVANAGTALSSFVNEIVTLDGSATVPANATLTWTAPEGISLSDVNAVKPTFTAPEVSEETTYTFTLSANYKDMTETAEVAVTITPNTLPVANAGADQVVEIGDMVTLDASASTPETVTFEWMAPEGITLSDVSVAKPTFTAPEVTVETTFTFVVKVALGDVVVIDQVDITVNAPDEEVPTSVEDTKIVINLYPNPTADQATIELVESATISILNLNGASILTKELRAGKHLLDVSDYKTGIYIIQVKTANGLQSVKLIKE</sequence>
<dbReference type="InterPro" id="IPR003305">
    <property type="entry name" value="CenC_carb-bd"/>
</dbReference>
<feature type="domain" description="PKD/Chitinase" evidence="4">
    <location>
        <begin position="1271"/>
        <end position="1355"/>
    </location>
</feature>
<dbReference type="SMART" id="SM00089">
    <property type="entry name" value="PKD"/>
    <property type="match status" value="4"/>
</dbReference>
<gene>
    <name evidence="6" type="ORF">HHU12_02125</name>
</gene>
<dbReference type="Proteomes" id="UP000576082">
    <property type="component" value="Unassembled WGS sequence"/>
</dbReference>
<accession>A0A7X9RS90</accession>
<dbReference type="InterPro" id="IPR026444">
    <property type="entry name" value="Secre_tail"/>
</dbReference>
<dbReference type="Gene3D" id="2.60.120.260">
    <property type="entry name" value="Galactose-binding domain-like"/>
    <property type="match status" value="2"/>
</dbReference>
<dbReference type="InterPro" id="IPR003961">
    <property type="entry name" value="FN3_dom"/>
</dbReference>